<proteinExistence type="predicted"/>
<reference evidence="1" key="1">
    <citation type="submission" date="2020-12" db="EMBL/GenBank/DDBJ databases">
        <authorList>
            <person name="Huq M.A."/>
        </authorList>
    </citation>
    <scope>NUCLEOTIDE SEQUENCE</scope>
    <source>
        <strain evidence="1">MAHUQ-46</strain>
    </source>
</reference>
<evidence type="ECO:0000313" key="1">
    <source>
        <dbReference type="EMBL" id="MBJ6360290.1"/>
    </source>
</evidence>
<dbReference type="AlphaFoldDB" id="A0A934J4J6"/>
<dbReference type="EMBL" id="JAELUP010000006">
    <property type="protein sequence ID" value="MBJ6360290.1"/>
    <property type="molecule type" value="Genomic_DNA"/>
</dbReference>
<organism evidence="1 2">
    <name type="scientific">Paenibacillus roseus</name>
    <dbReference type="NCBI Taxonomy" id="2798579"/>
    <lineage>
        <taxon>Bacteria</taxon>
        <taxon>Bacillati</taxon>
        <taxon>Bacillota</taxon>
        <taxon>Bacilli</taxon>
        <taxon>Bacillales</taxon>
        <taxon>Paenibacillaceae</taxon>
        <taxon>Paenibacillus</taxon>
    </lineage>
</organism>
<gene>
    <name evidence="1" type="ORF">JFN88_03000</name>
</gene>
<sequence>MRIVSYLILWFCFTFLFASAVLLVEYVEGFKISTTEYYGLRKRSASAEL</sequence>
<dbReference type="RefSeq" id="WP_199017816.1">
    <property type="nucleotide sequence ID" value="NZ_JAELUP010000006.1"/>
</dbReference>
<evidence type="ECO:0000313" key="2">
    <source>
        <dbReference type="Proteomes" id="UP000640274"/>
    </source>
</evidence>
<dbReference type="Proteomes" id="UP000640274">
    <property type="component" value="Unassembled WGS sequence"/>
</dbReference>
<comment type="caution">
    <text evidence="1">The sequence shown here is derived from an EMBL/GenBank/DDBJ whole genome shotgun (WGS) entry which is preliminary data.</text>
</comment>
<accession>A0A934J4J6</accession>
<keyword evidence="2" id="KW-1185">Reference proteome</keyword>
<protein>
    <submittedName>
        <fullName evidence="1">Uncharacterized protein</fullName>
    </submittedName>
</protein>
<name>A0A934J4J6_9BACL</name>